<reference evidence="1 2" key="1">
    <citation type="journal article" date="2018" name="Sci. Rep.">
        <title>Comparative genomics provides insights into the lifestyle and reveals functional heterogeneity of dark septate endophytic fungi.</title>
        <authorList>
            <person name="Knapp D.G."/>
            <person name="Nemeth J.B."/>
            <person name="Barry K."/>
            <person name="Hainaut M."/>
            <person name="Henrissat B."/>
            <person name="Johnson J."/>
            <person name="Kuo A."/>
            <person name="Lim J.H.P."/>
            <person name="Lipzen A."/>
            <person name="Nolan M."/>
            <person name="Ohm R.A."/>
            <person name="Tamas L."/>
            <person name="Grigoriev I.V."/>
            <person name="Spatafora J.W."/>
            <person name="Nagy L.G."/>
            <person name="Kovacs G.M."/>
        </authorList>
    </citation>
    <scope>NUCLEOTIDE SEQUENCE [LARGE SCALE GENOMIC DNA]</scope>
    <source>
        <strain evidence="1 2">DSE2036</strain>
    </source>
</reference>
<evidence type="ECO:0000313" key="1">
    <source>
        <dbReference type="EMBL" id="PVH90805.1"/>
    </source>
</evidence>
<evidence type="ECO:0000313" key="2">
    <source>
        <dbReference type="Proteomes" id="UP000244855"/>
    </source>
</evidence>
<keyword evidence="2" id="KW-1185">Reference proteome</keyword>
<sequence>RWYSVTQTLGWGMLTLIPHEEISNSWIERRLLLDQLAVWMELVKKERQEIYVASKALEGWLGPEGIAGGPISGKQTLSIEAEAPAAIYEMNEIRD</sequence>
<proteinExistence type="predicted"/>
<name>A0A2V1CYJ7_9PLEO</name>
<accession>A0A2V1CYJ7</accession>
<dbReference type="EMBL" id="KZ806091">
    <property type="protein sequence ID" value="PVH90805.1"/>
    <property type="molecule type" value="Genomic_DNA"/>
</dbReference>
<feature type="non-terminal residue" evidence="1">
    <location>
        <position position="1"/>
    </location>
</feature>
<gene>
    <name evidence="1" type="ORF">DM02DRAFT_479183</name>
</gene>
<dbReference type="OrthoDB" id="3668852at2759"/>
<feature type="non-terminal residue" evidence="1">
    <location>
        <position position="95"/>
    </location>
</feature>
<dbReference type="Proteomes" id="UP000244855">
    <property type="component" value="Unassembled WGS sequence"/>
</dbReference>
<dbReference type="AlphaFoldDB" id="A0A2V1CYJ7"/>
<protein>
    <submittedName>
        <fullName evidence="1">Uncharacterized protein</fullName>
    </submittedName>
</protein>
<organism evidence="1 2">
    <name type="scientific">Periconia macrospinosa</name>
    <dbReference type="NCBI Taxonomy" id="97972"/>
    <lineage>
        <taxon>Eukaryota</taxon>
        <taxon>Fungi</taxon>
        <taxon>Dikarya</taxon>
        <taxon>Ascomycota</taxon>
        <taxon>Pezizomycotina</taxon>
        <taxon>Dothideomycetes</taxon>
        <taxon>Pleosporomycetidae</taxon>
        <taxon>Pleosporales</taxon>
        <taxon>Massarineae</taxon>
        <taxon>Periconiaceae</taxon>
        <taxon>Periconia</taxon>
    </lineage>
</organism>